<evidence type="ECO:0000313" key="1">
    <source>
        <dbReference type="EMBL" id="EYC13666.1"/>
    </source>
</evidence>
<protein>
    <submittedName>
        <fullName evidence="1">Uncharacterized protein</fullName>
    </submittedName>
</protein>
<organism evidence="1 2">
    <name type="scientific">Ancylostoma ceylanicum</name>
    <dbReference type="NCBI Taxonomy" id="53326"/>
    <lineage>
        <taxon>Eukaryota</taxon>
        <taxon>Metazoa</taxon>
        <taxon>Ecdysozoa</taxon>
        <taxon>Nematoda</taxon>
        <taxon>Chromadorea</taxon>
        <taxon>Rhabditida</taxon>
        <taxon>Rhabditina</taxon>
        <taxon>Rhabditomorpha</taxon>
        <taxon>Strongyloidea</taxon>
        <taxon>Ancylostomatidae</taxon>
        <taxon>Ancylostomatinae</taxon>
        <taxon>Ancylostoma</taxon>
    </lineage>
</organism>
<dbReference type="Proteomes" id="UP000024635">
    <property type="component" value="Unassembled WGS sequence"/>
</dbReference>
<comment type="caution">
    <text evidence="1">The sequence shown here is derived from an EMBL/GenBank/DDBJ whole genome shotgun (WGS) entry which is preliminary data.</text>
</comment>
<evidence type="ECO:0000313" key="2">
    <source>
        <dbReference type="Proteomes" id="UP000024635"/>
    </source>
</evidence>
<sequence length="78" mass="8499">MWSALINPVVRDASRIRLHLSIVEALNAYVPYTVTCVDGPSQYFILPDSSGTNSATPEGWMAWLATGAIESSTTRDIL</sequence>
<keyword evidence="2" id="KW-1185">Reference proteome</keyword>
<dbReference type="EMBL" id="JARK01001379">
    <property type="protein sequence ID" value="EYC13666.1"/>
    <property type="molecule type" value="Genomic_DNA"/>
</dbReference>
<accession>A0A016UFH6</accession>
<reference evidence="2" key="1">
    <citation type="journal article" date="2015" name="Nat. Genet.">
        <title>The genome and transcriptome of the zoonotic hookworm Ancylostoma ceylanicum identify infection-specific gene families.</title>
        <authorList>
            <person name="Schwarz E.M."/>
            <person name="Hu Y."/>
            <person name="Antoshechkin I."/>
            <person name="Miller M.M."/>
            <person name="Sternberg P.W."/>
            <person name="Aroian R.V."/>
        </authorList>
    </citation>
    <scope>NUCLEOTIDE SEQUENCE</scope>
    <source>
        <strain evidence="2">HY135</strain>
    </source>
</reference>
<dbReference type="AlphaFoldDB" id="A0A016UFH6"/>
<proteinExistence type="predicted"/>
<name>A0A016UFH6_9BILA</name>
<gene>
    <name evidence="1" type="primary">Acey_s0043.g853</name>
    <name evidence="1" type="ORF">Y032_0043g853</name>
</gene>